<dbReference type="NCBIfam" id="TIGR03803">
    <property type="entry name" value="Gloeo_Verruco"/>
    <property type="match status" value="12"/>
</dbReference>
<gene>
    <name evidence="3" type="ORF">GCM10009431_30620</name>
</gene>
<evidence type="ECO:0000256" key="1">
    <source>
        <dbReference type="ARBA" id="ARBA00022729"/>
    </source>
</evidence>
<feature type="domain" description="Secretion system C-terminal sorting" evidence="2">
    <location>
        <begin position="801"/>
        <end position="867"/>
    </location>
</feature>
<keyword evidence="4" id="KW-1185">Reference proteome</keyword>
<dbReference type="Proteomes" id="UP001500736">
    <property type="component" value="Unassembled WGS sequence"/>
</dbReference>
<dbReference type="InterPro" id="IPR022519">
    <property type="entry name" value="Gloeo/Verruco_rpt"/>
</dbReference>
<keyword evidence="1" id="KW-0732">Signal</keyword>
<sequence>MKAKTHIKTLIAIIMLLPSIIFSQEDYELWGMTFRGGKSDMGTIFKTDENAENLEVQYDFFKTDGYDIDSGVIEASNGKFYGLSPYSGLYLYGVYYDSDNIGGVLYEYDPATGVFETKFRFGVDEFEVINSTNGKRPEGALIEVNNKLYGMTREGGDHGDGVIFEYDYLQDTFTKLHDFNDLNGRAPEGELTYASNGKLYGMTSVGGDYDDGVIFEFDLNTNTYTKKIDFDDNALNPGRRPYGSLFEASNGKLYGLTSEGGTNDSGVLFEYDFITNTLTNLFNFGLAGTSGAYPLGTLVEGPNNSLELFGTTSEGGTEDYGILFKYNISTSTFTTQLSFASSNNLGYSPGPKLTLASNDKLYGVTEYGGASGIGSLFEYNPSTGQSSLLYGFNINSGYYPYAGLFEASDGKLYSVANKTRYGVVDSFNSMFYSFDLSTNSYNPILKFNSSTDGAGPDGSLIYSENRQKFYGLTLRGGINDSGAIFEYNPISNIYTRLHSFDEPDNSSEMGILPRASLLEASNSKLYGTAFRGGSNELGMLFEFDLSTNTFAKKHDFGQVLGGTPLGDLVQASNNKIYGMTSVGGQGVYMETLVPVGVIYEYDIDTENYTKIHDFNLENGAFPNGGLIEATDGKLYGMTLNGGLQDGGVIFEYDFTTGFNKLHEFEYNGINGFRPYGNLLQFDANTLYGLTSEGGVNGDGTIFKYDIQTNTFSKVFDFNDVSTGAIPLGSLTKLNNKLYGVTSEGGIHDYGIVFEFNPQTLSFTKTFDFDSQNGRLPVTTTLVVLDRNTLTTNIVEENKIIVYPNPAQQDIHITTDAHITKVSLFDALGKEVYLEMTGNTVNVEPLKSGIYILKVETDKGSNSKKIIIN</sequence>
<dbReference type="EMBL" id="BAAAGF010000006">
    <property type="protein sequence ID" value="GAA0750247.1"/>
    <property type="molecule type" value="Genomic_DNA"/>
</dbReference>
<dbReference type="InterPro" id="IPR026444">
    <property type="entry name" value="Secre_tail"/>
</dbReference>
<protein>
    <recommendedName>
        <fullName evidence="2">Secretion system C-terminal sorting domain-containing protein</fullName>
    </recommendedName>
</protein>
<dbReference type="Gene3D" id="2.120.10.80">
    <property type="entry name" value="Kelch-type beta propeller"/>
    <property type="match status" value="2"/>
</dbReference>
<name>A0ABN1JZD2_9FLAO</name>
<dbReference type="InterPro" id="IPR015915">
    <property type="entry name" value="Kelch-typ_b-propeller"/>
</dbReference>
<dbReference type="Pfam" id="PF18962">
    <property type="entry name" value="Por_Secre_tail"/>
    <property type="match status" value="1"/>
</dbReference>
<reference evidence="3 4" key="1">
    <citation type="journal article" date="2019" name="Int. J. Syst. Evol. Microbiol.">
        <title>The Global Catalogue of Microorganisms (GCM) 10K type strain sequencing project: providing services to taxonomists for standard genome sequencing and annotation.</title>
        <authorList>
            <consortium name="The Broad Institute Genomics Platform"/>
            <consortium name="The Broad Institute Genome Sequencing Center for Infectious Disease"/>
            <person name="Wu L."/>
            <person name="Ma J."/>
        </authorList>
    </citation>
    <scope>NUCLEOTIDE SEQUENCE [LARGE SCALE GENOMIC DNA]</scope>
    <source>
        <strain evidence="3 4">JCM 15976</strain>
    </source>
</reference>
<dbReference type="RefSeq" id="WP_343799703.1">
    <property type="nucleotide sequence ID" value="NZ_BAAAGF010000006.1"/>
</dbReference>
<proteinExistence type="predicted"/>
<evidence type="ECO:0000313" key="3">
    <source>
        <dbReference type="EMBL" id="GAA0750247.1"/>
    </source>
</evidence>
<dbReference type="InterPro" id="IPR011043">
    <property type="entry name" value="Gal_Oxase/kelch_b-propeller"/>
</dbReference>
<dbReference type="NCBIfam" id="TIGR04183">
    <property type="entry name" value="Por_Secre_tail"/>
    <property type="match status" value="1"/>
</dbReference>
<dbReference type="SUPFAM" id="SSF50965">
    <property type="entry name" value="Galactose oxidase, central domain"/>
    <property type="match status" value="1"/>
</dbReference>
<evidence type="ECO:0000313" key="4">
    <source>
        <dbReference type="Proteomes" id="UP001500736"/>
    </source>
</evidence>
<accession>A0ABN1JZD2</accession>
<evidence type="ECO:0000259" key="2">
    <source>
        <dbReference type="Pfam" id="PF18962"/>
    </source>
</evidence>
<organism evidence="3 4">
    <name type="scientific">Gaetbulibacter jejuensis</name>
    <dbReference type="NCBI Taxonomy" id="584607"/>
    <lineage>
        <taxon>Bacteria</taxon>
        <taxon>Pseudomonadati</taxon>
        <taxon>Bacteroidota</taxon>
        <taxon>Flavobacteriia</taxon>
        <taxon>Flavobacteriales</taxon>
        <taxon>Flavobacteriaceae</taxon>
        <taxon>Gaetbulibacter</taxon>
    </lineage>
</organism>
<comment type="caution">
    <text evidence="3">The sequence shown here is derived from an EMBL/GenBank/DDBJ whole genome shotgun (WGS) entry which is preliminary data.</text>
</comment>
<dbReference type="SUPFAM" id="SSF63825">
    <property type="entry name" value="YWTD domain"/>
    <property type="match status" value="1"/>
</dbReference>